<keyword evidence="4 6" id="KW-0067">ATP-binding</keyword>
<dbReference type="OrthoDB" id="9799337at2"/>
<comment type="caution">
    <text evidence="6">The sequence shown here is derived from an EMBL/GenBank/DDBJ whole genome shotgun (WGS) entry which is preliminary data.</text>
</comment>
<dbReference type="GO" id="GO:0005524">
    <property type="term" value="F:ATP binding"/>
    <property type="evidence" value="ECO:0007669"/>
    <property type="project" value="UniProtKB-KW"/>
</dbReference>
<dbReference type="Gene3D" id="3.40.50.300">
    <property type="entry name" value="P-loop containing nucleotide triphosphate hydrolases"/>
    <property type="match status" value="1"/>
</dbReference>
<sequence>MIIEVDGVEFSYNGHPVLRNVKFSVAPGEFLAVLGNNGAGKSTLIKCLNKILQPRRGTVLIDKENVLQLHRQEVARKIGYVPQRSEGGRVTVFDAVLLGRKPHIKWDVSVDDLNIVERVLALLNLKGLALRYIDELSGGELQKVVIARALAQEPRVLLLDEPTSNLDLRNQLEVLRIVKRVVHEQDLAAVVVMHDLNLALRFADKFLFLKDYTVFACGGMEIMTPENIAGVYGIPVTIAKVQNIPVVVPGLN</sequence>
<comment type="similarity">
    <text evidence="1">Belongs to the ABC transporter superfamily.</text>
</comment>
<evidence type="ECO:0000256" key="1">
    <source>
        <dbReference type="ARBA" id="ARBA00005417"/>
    </source>
</evidence>
<protein>
    <submittedName>
        <fullName evidence="6">Iron(3+)-hydroxamate import ATP-binding protein FhuC</fullName>
        <ecNumber evidence="6">3.6.3.34</ecNumber>
    </submittedName>
</protein>
<dbReference type="RefSeq" id="WP_106006444.1">
    <property type="nucleotide sequence ID" value="NZ_CP136418.1"/>
</dbReference>
<dbReference type="PROSITE" id="PS00211">
    <property type="entry name" value="ABC_TRANSPORTER_1"/>
    <property type="match status" value="1"/>
</dbReference>
<organism evidence="6 7">
    <name type="scientific">Neomoorella humiferrea</name>
    <dbReference type="NCBI Taxonomy" id="676965"/>
    <lineage>
        <taxon>Bacteria</taxon>
        <taxon>Bacillati</taxon>
        <taxon>Bacillota</taxon>
        <taxon>Clostridia</taxon>
        <taxon>Neomoorellales</taxon>
        <taxon>Neomoorellaceae</taxon>
        <taxon>Neomoorella</taxon>
    </lineage>
</organism>
<dbReference type="EC" id="3.6.3.34" evidence="6"/>
<name>A0A2T0AKA2_9FIRM</name>
<dbReference type="EMBL" id="PVXM01000058">
    <property type="protein sequence ID" value="PRR68999.1"/>
    <property type="molecule type" value="Genomic_DNA"/>
</dbReference>
<dbReference type="SMART" id="SM00382">
    <property type="entry name" value="AAA"/>
    <property type="match status" value="1"/>
</dbReference>
<accession>A0A2T0AKA2</accession>
<dbReference type="InterPro" id="IPR003593">
    <property type="entry name" value="AAA+_ATPase"/>
</dbReference>
<evidence type="ECO:0000256" key="2">
    <source>
        <dbReference type="ARBA" id="ARBA00022448"/>
    </source>
</evidence>
<dbReference type="InterPro" id="IPR050153">
    <property type="entry name" value="Metal_Ion_Import_ABC"/>
</dbReference>
<keyword evidence="6" id="KW-0378">Hydrolase</keyword>
<keyword evidence="3" id="KW-0547">Nucleotide-binding</keyword>
<evidence type="ECO:0000313" key="7">
    <source>
        <dbReference type="Proteomes" id="UP000238415"/>
    </source>
</evidence>
<dbReference type="PROSITE" id="PS50893">
    <property type="entry name" value="ABC_TRANSPORTER_2"/>
    <property type="match status" value="1"/>
</dbReference>
<keyword evidence="7" id="KW-1185">Reference proteome</keyword>
<dbReference type="CDD" id="cd03214">
    <property type="entry name" value="ABC_Iron-Siderophores_B12_Hemin"/>
    <property type="match status" value="1"/>
</dbReference>
<dbReference type="InterPro" id="IPR027417">
    <property type="entry name" value="P-loop_NTPase"/>
</dbReference>
<evidence type="ECO:0000256" key="4">
    <source>
        <dbReference type="ARBA" id="ARBA00022840"/>
    </source>
</evidence>
<dbReference type="Pfam" id="PF00005">
    <property type="entry name" value="ABC_tran"/>
    <property type="match status" value="1"/>
</dbReference>
<proteinExistence type="inferred from homology"/>
<keyword evidence="2" id="KW-0813">Transport</keyword>
<dbReference type="PANTHER" id="PTHR42734">
    <property type="entry name" value="METAL TRANSPORT SYSTEM ATP-BINDING PROTEIN TM_0124-RELATED"/>
    <property type="match status" value="1"/>
</dbReference>
<gene>
    <name evidence="6" type="primary">fhuC_2</name>
    <name evidence="6" type="ORF">MOHU_25280</name>
</gene>
<dbReference type="FunFam" id="3.40.50.300:FF:000134">
    <property type="entry name" value="Iron-enterobactin ABC transporter ATP-binding protein"/>
    <property type="match status" value="1"/>
</dbReference>
<dbReference type="InterPro" id="IPR003439">
    <property type="entry name" value="ABC_transporter-like_ATP-bd"/>
</dbReference>
<evidence type="ECO:0000259" key="5">
    <source>
        <dbReference type="PROSITE" id="PS50893"/>
    </source>
</evidence>
<dbReference type="Proteomes" id="UP000238415">
    <property type="component" value="Unassembled WGS sequence"/>
</dbReference>
<evidence type="ECO:0000313" key="6">
    <source>
        <dbReference type="EMBL" id="PRR68999.1"/>
    </source>
</evidence>
<dbReference type="GO" id="GO:0016887">
    <property type="term" value="F:ATP hydrolysis activity"/>
    <property type="evidence" value="ECO:0007669"/>
    <property type="project" value="InterPro"/>
</dbReference>
<dbReference type="PANTHER" id="PTHR42734:SF6">
    <property type="entry name" value="MOLYBDATE IMPORT ATP-BINDING PROTEIN MOLC"/>
    <property type="match status" value="1"/>
</dbReference>
<feature type="domain" description="ABC transporter" evidence="5">
    <location>
        <begin position="3"/>
        <end position="236"/>
    </location>
</feature>
<dbReference type="AlphaFoldDB" id="A0A2T0AKA2"/>
<dbReference type="InterPro" id="IPR017871">
    <property type="entry name" value="ABC_transporter-like_CS"/>
</dbReference>
<reference evidence="6 7" key="1">
    <citation type="submission" date="2018-03" db="EMBL/GenBank/DDBJ databases">
        <title>Genome sequence of Moorella humiferrea DSM 23265.</title>
        <authorList>
            <person name="Poehlein A."/>
            <person name="Daniel R."/>
        </authorList>
    </citation>
    <scope>NUCLEOTIDE SEQUENCE [LARGE SCALE GENOMIC DNA]</scope>
    <source>
        <strain evidence="6 7">DSM 23265</strain>
    </source>
</reference>
<evidence type="ECO:0000256" key="3">
    <source>
        <dbReference type="ARBA" id="ARBA00022741"/>
    </source>
</evidence>
<dbReference type="SUPFAM" id="SSF52540">
    <property type="entry name" value="P-loop containing nucleoside triphosphate hydrolases"/>
    <property type="match status" value="1"/>
</dbReference>